<proteinExistence type="predicted"/>
<keyword evidence="1" id="KW-0378">Hydrolase</keyword>
<evidence type="ECO:0000313" key="1">
    <source>
        <dbReference type="EMBL" id="MCD1655961.1"/>
    </source>
</evidence>
<protein>
    <submittedName>
        <fullName evidence="1">L-2-amino-thiazoline-4-carboxylic acid hydrolase</fullName>
    </submittedName>
</protein>
<gene>
    <name evidence="1" type="ORF">K7J14_14775</name>
</gene>
<dbReference type="Pfam" id="PF14196">
    <property type="entry name" value="ATC_hydrolase"/>
    <property type="match status" value="1"/>
</dbReference>
<reference evidence="1" key="1">
    <citation type="submission" date="2021-08" db="EMBL/GenBank/DDBJ databases">
        <title>Comparative analyses of Brucepasteria parasyntrophica and Teretinema zuelzerae.</title>
        <authorList>
            <person name="Song Y."/>
            <person name="Brune A."/>
        </authorList>
    </citation>
    <scope>NUCLEOTIDE SEQUENCE</scope>
    <source>
        <strain evidence="1">DSM 1903</strain>
    </source>
</reference>
<organism evidence="1 2">
    <name type="scientific">Teretinema zuelzerae</name>
    <dbReference type="NCBI Taxonomy" id="156"/>
    <lineage>
        <taxon>Bacteria</taxon>
        <taxon>Pseudomonadati</taxon>
        <taxon>Spirochaetota</taxon>
        <taxon>Spirochaetia</taxon>
        <taxon>Spirochaetales</taxon>
        <taxon>Treponemataceae</taxon>
        <taxon>Teretinema</taxon>
    </lineage>
</organism>
<comment type="caution">
    <text evidence="1">The sequence shown here is derived from an EMBL/GenBank/DDBJ whole genome shotgun (WGS) entry which is preliminary data.</text>
</comment>
<dbReference type="RefSeq" id="WP_230758127.1">
    <property type="nucleotide sequence ID" value="NZ_JAINWA010000003.1"/>
</dbReference>
<dbReference type="GO" id="GO:0016787">
    <property type="term" value="F:hydrolase activity"/>
    <property type="evidence" value="ECO:0007669"/>
    <property type="project" value="UniProtKB-KW"/>
</dbReference>
<dbReference type="EMBL" id="JAINWA010000003">
    <property type="protein sequence ID" value="MCD1655961.1"/>
    <property type="molecule type" value="Genomic_DNA"/>
</dbReference>
<dbReference type="InterPro" id="IPR026002">
    <property type="entry name" value="ATC_hydrolase-like"/>
</dbReference>
<name>A0AAE3JK00_9SPIR</name>
<evidence type="ECO:0000313" key="2">
    <source>
        <dbReference type="Proteomes" id="UP001198163"/>
    </source>
</evidence>
<dbReference type="Proteomes" id="UP001198163">
    <property type="component" value="Unassembled WGS sequence"/>
</dbReference>
<sequence>MIYGMSAFLLFLSKKDIINEKGTKYYSDLKKQIKYQLKLIVPNVPEIGDSIFRSSYIMGVIYIAWYKSFLELGMQKDEANIWIWRASENSLKIIPKNCLWLVKKAYIGGMLKKAESHTKKSIENKLPEYDWKIEYKKVNENEFYLNTYECGIKKLCKLFNTEEMLPSLCRLDYLTSHYLGSGFLRDKTLGDGDELCNNKFFINGICEWSPEKGFISRK</sequence>
<dbReference type="AlphaFoldDB" id="A0AAE3JK00"/>
<accession>A0AAE3JK00</accession>
<keyword evidence="2" id="KW-1185">Reference proteome</keyword>